<dbReference type="Proteomes" id="UP000243297">
    <property type="component" value="Unassembled WGS sequence"/>
</dbReference>
<reference evidence="2" key="1">
    <citation type="submission" date="2017-02" db="EMBL/GenBank/DDBJ databases">
        <authorList>
            <person name="Varghese N."/>
            <person name="Submissions S."/>
        </authorList>
    </citation>
    <scope>NUCLEOTIDE SEQUENCE [LARGE SCALE GENOMIC DNA]</scope>
    <source>
        <strain evidence="2">ATCC 25662</strain>
    </source>
</reference>
<name>A0A1T4K7S0_9FIRM</name>
<evidence type="ECO:0000313" key="1">
    <source>
        <dbReference type="EMBL" id="SJZ38461.1"/>
    </source>
</evidence>
<accession>A0A1T4K7S0</accession>
<gene>
    <name evidence="1" type="ORF">SAMN02745191_0378</name>
</gene>
<dbReference type="EMBL" id="FUWY01000001">
    <property type="protein sequence ID" value="SJZ38461.1"/>
    <property type="molecule type" value="Genomic_DNA"/>
</dbReference>
<dbReference type="AlphaFoldDB" id="A0A1T4K7S0"/>
<protein>
    <submittedName>
        <fullName evidence="1">Uncharacterized protein</fullName>
    </submittedName>
</protein>
<organism evidence="1 2">
    <name type="scientific">Anaerorhabdus furcosa</name>
    <dbReference type="NCBI Taxonomy" id="118967"/>
    <lineage>
        <taxon>Bacteria</taxon>
        <taxon>Bacillati</taxon>
        <taxon>Bacillota</taxon>
        <taxon>Erysipelotrichia</taxon>
        <taxon>Erysipelotrichales</taxon>
        <taxon>Erysipelotrichaceae</taxon>
        <taxon>Anaerorhabdus</taxon>
    </lineage>
</organism>
<dbReference type="RefSeq" id="WP_078710823.1">
    <property type="nucleotide sequence ID" value="NZ_FUWY01000001.1"/>
</dbReference>
<dbReference type="OrthoDB" id="1156172at2"/>
<sequence length="131" mass="15704">MKFDKYSYYLGMTFAFVECVSNDAKEVALTHPLSNEEFKVLKEYNEKIVFENQLHLYWDTIHNKTIGVIYKYEESIIKYVALRKHFNVIDNFDKFKDLLGYNIVSKMNEYTKIETNIIQSEDWLLAHNNQQ</sequence>
<keyword evidence="2" id="KW-1185">Reference proteome</keyword>
<evidence type="ECO:0000313" key="2">
    <source>
        <dbReference type="Proteomes" id="UP000243297"/>
    </source>
</evidence>
<proteinExistence type="predicted"/>